<evidence type="ECO:0000256" key="1">
    <source>
        <dbReference type="ARBA" id="ARBA00004651"/>
    </source>
</evidence>
<dbReference type="InterPro" id="IPR013604">
    <property type="entry name" value="7TM_chemorcpt"/>
</dbReference>
<dbReference type="FunCoup" id="A0A6P7F021">
    <property type="interactions" value="75"/>
</dbReference>
<dbReference type="PANTHER" id="PTHR21143:SF104">
    <property type="entry name" value="GUSTATORY RECEPTOR 8A-RELATED"/>
    <property type="match status" value="1"/>
</dbReference>
<evidence type="ECO:0000313" key="9">
    <source>
        <dbReference type="RefSeq" id="XP_028128909.1"/>
    </source>
</evidence>
<feature type="transmembrane region" description="Helical" evidence="8">
    <location>
        <begin position="67"/>
        <end position="87"/>
    </location>
</feature>
<dbReference type="GO" id="GO:0050909">
    <property type="term" value="P:sensory perception of taste"/>
    <property type="evidence" value="ECO:0007669"/>
    <property type="project" value="InterPro"/>
</dbReference>
<keyword evidence="4 8" id="KW-1133">Transmembrane helix</keyword>
<dbReference type="AlphaFoldDB" id="A0A6P7F021"/>
<dbReference type="GO" id="GO:0007165">
    <property type="term" value="P:signal transduction"/>
    <property type="evidence" value="ECO:0007669"/>
    <property type="project" value="UniProtKB-KW"/>
</dbReference>
<comment type="subcellular location">
    <subcellularLocation>
        <location evidence="1">Cell membrane</location>
        <topology evidence="1">Multi-pass membrane protein</topology>
    </subcellularLocation>
</comment>
<feature type="transmembrane region" description="Helical" evidence="8">
    <location>
        <begin position="6"/>
        <end position="27"/>
    </location>
</feature>
<proteinExistence type="predicted"/>
<dbReference type="RefSeq" id="XP_028128909.1">
    <property type="nucleotide sequence ID" value="XM_028273108.1"/>
</dbReference>
<keyword evidence="6" id="KW-0675">Receptor</keyword>
<keyword evidence="7" id="KW-0807">Transducer</keyword>
<dbReference type="GO" id="GO:0007635">
    <property type="term" value="P:chemosensory behavior"/>
    <property type="evidence" value="ECO:0007669"/>
    <property type="project" value="TreeGrafter"/>
</dbReference>
<evidence type="ECO:0000256" key="5">
    <source>
        <dbReference type="ARBA" id="ARBA00023136"/>
    </source>
</evidence>
<accession>A0A6P7F021</accession>
<keyword evidence="2" id="KW-1003">Cell membrane</keyword>
<evidence type="ECO:0000256" key="7">
    <source>
        <dbReference type="ARBA" id="ARBA00023224"/>
    </source>
</evidence>
<keyword evidence="5 8" id="KW-0472">Membrane</keyword>
<dbReference type="GO" id="GO:0030425">
    <property type="term" value="C:dendrite"/>
    <property type="evidence" value="ECO:0007669"/>
    <property type="project" value="TreeGrafter"/>
</dbReference>
<dbReference type="Pfam" id="PF08395">
    <property type="entry name" value="7tm_7"/>
    <property type="match status" value="1"/>
</dbReference>
<evidence type="ECO:0000256" key="6">
    <source>
        <dbReference type="ARBA" id="ARBA00023170"/>
    </source>
</evidence>
<gene>
    <name evidence="9" type="primary">LOC114325152</name>
</gene>
<evidence type="ECO:0000256" key="2">
    <source>
        <dbReference type="ARBA" id="ARBA00022475"/>
    </source>
</evidence>
<name>A0A6P7F021_DIAVI</name>
<protein>
    <submittedName>
        <fullName evidence="9">Gustatory receptor family protein 3-like isoform X1</fullName>
    </submittedName>
</protein>
<reference evidence="9" key="1">
    <citation type="submission" date="2025-08" db="UniProtKB">
        <authorList>
            <consortium name="RefSeq"/>
        </authorList>
    </citation>
    <scope>IDENTIFICATION</scope>
    <source>
        <tissue evidence="9">Whole insect</tissue>
    </source>
</reference>
<feature type="transmembrane region" description="Helical" evidence="8">
    <location>
        <begin position="185"/>
        <end position="203"/>
    </location>
</feature>
<organism evidence="9">
    <name type="scientific">Diabrotica virgifera virgifera</name>
    <name type="common">western corn rootworm</name>
    <dbReference type="NCBI Taxonomy" id="50390"/>
    <lineage>
        <taxon>Eukaryota</taxon>
        <taxon>Metazoa</taxon>
        <taxon>Ecdysozoa</taxon>
        <taxon>Arthropoda</taxon>
        <taxon>Hexapoda</taxon>
        <taxon>Insecta</taxon>
        <taxon>Pterygota</taxon>
        <taxon>Neoptera</taxon>
        <taxon>Endopterygota</taxon>
        <taxon>Coleoptera</taxon>
        <taxon>Polyphaga</taxon>
        <taxon>Cucujiformia</taxon>
        <taxon>Chrysomeloidea</taxon>
        <taxon>Chrysomelidae</taxon>
        <taxon>Galerucinae</taxon>
        <taxon>Diabroticina</taxon>
        <taxon>Diabroticites</taxon>
        <taxon>Diabrotica</taxon>
    </lineage>
</organism>
<dbReference type="GO" id="GO:0030424">
    <property type="term" value="C:axon"/>
    <property type="evidence" value="ECO:0007669"/>
    <property type="project" value="TreeGrafter"/>
</dbReference>
<evidence type="ECO:0000256" key="4">
    <source>
        <dbReference type="ARBA" id="ARBA00022989"/>
    </source>
</evidence>
<dbReference type="InParanoid" id="A0A6P7F021"/>
<dbReference type="GO" id="GO:0043025">
    <property type="term" value="C:neuronal cell body"/>
    <property type="evidence" value="ECO:0007669"/>
    <property type="project" value="TreeGrafter"/>
</dbReference>
<keyword evidence="3 8" id="KW-0812">Transmembrane</keyword>
<dbReference type="GO" id="GO:0005886">
    <property type="term" value="C:plasma membrane"/>
    <property type="evidence" value="ECO:0007669"/>
    <property type="project" value="UniProtKB-SubCell"/>
</dbReference>
<sequence length="209" mass="24445">MKYFLMLIQYVKINIIFYHIYGMYLAYKNLNTILKTVCLKKRFAAINLLEKQHTKLFNLAKRMDSMFGLHILLSTMSNSISFIYYVNLDVNFTWLYKNISTYSILQLVTNFVLVFALLVWPVLVIFACEWMTSESQKLVVLCYELQENFPVFSEEKQALLNLANHVQVTKPTITAGGFFELNCKLIFGLFGTITTYFFIIMQFNSAMDN</sequence>
<dbReference type="GO" id="GO:0008049">
    <property type="term" value="P:male courtship behavior"/>
    <property type="evidence" value="ECO:0007669"/>
    <property type="project" value="TreeGrafter"/>
</dbReference>
<evidence type="ECO:0000256" key="3">
    <source>
        <dbReference type="ARBA" id="ARBA00022692"/>
    </source>
</evidence>
<dbReference type="PANTHER" id="PTHR21143">
    <property type="entry name" value="INVERTEBRATE GUSTATORY RECEPTOR"/>
    <property type="match status" value="1"/>
</dbReference>
<evidence type="ECO:0000256" key="8">
    <source>
        <dbReference type="SAM" id="Phobius"/>
    </source>
</evidence>
<feature type="transmembrane region" description="Helical" evidence="8">
    <location>
        <begin position="107"/>
        <end position="128"/>
    </location>
</feature>